<dbReference type="OrthoDB" id="9758822at2"/>
<feature type="domain" description="Glycosyl hydrolase family 36 N-terminal" evidence="6">
    <location>
        <begin position="47"/>
        <end position="137"/>
    </location>
</feature>
<evidence type="ECO:0000313" key="8">
    <source>
        <dbReference type="Proteomes" id="UP000650511"/>
    </source>
</evidence>
<accession>A0A8J3ABT1</accession>
<evidence type="ECO:0000259" key="6">
    <source>
        <dbReference type="Pfam" id="PF16875"/>
    </source>
</evidence>
<dbReference type="InterPro" id="IPR050985">
    <property type="entry name" value="Alpha-glycosidase_related"/>
</dbReference>
<dbReference type="GO" id="GO:0004557">
    <property type="term" value="F:alpha-galactosidase activity"/>
    <property type="evidence" value="ECO:0007669"/>
    <property type="project" value="UniProtKB-EC"/>
</dbReference>
<dbReference type="InterPro" id="IPR000111">
    <property type="entry name" value="Glyco_hydro_27/36_CS"/>
</dbReference>
<protein>
    <recommendedName>
        <fullName evidence="2">alpha-galactosidase</fullName>
        <ecNumber evidence="2">3.2.1.22</ecNumber>
    </recommendedName>
</protein>
<dbReference type="InterPro" id="IPR013785">
    <property type="entry name" value="Aldolase_TIM"/>
</dbReference>
<feature type="region of interest" description="Disordered" evidence="5">
    <location>
        <begin position="138"/>
        <end position="167"/>
    </location>
</feature>
<dbReference type="InterPro" id="IPR017853">
    <property type="entry name" value="GH"/>
</dbReference>
<dbReference type="FunFam" id="3.20.20.70:FF:000118">
    <property type="entry name" value="Alpha-galactosidase"/>
    <property type="match status" value="1"/>
</dbReference>
<dbReference type="GO" id="GO:0016052">
    <property type="term" value="P:carbohydrate catabolic process"/>
    <property type="evidence" value="ECO:0007669"/>
    <property type="project" value="InterPro"/>
</dbReference>
<dbReference type="EC" id="3.2.1.22" evidence="2"/>
<comment type="caution">
    <text evidence="7">The sequence shown here is derived from an EMBL/GenBank/DDBJ whole genome shotgun (WGS) entry which is preliminary data.</text>
</comment>
<dbReference type="SUPFAM" id="SSF51445">
    <property type="entry name" value="(Trans)glycosidases"/>
    <property type="match status" value="1"/>
</dbReference>
<keyword evidence="3" id="KW-0378">Hydrolase</keyword>
<reference evidence="7" key="1">
    <citation type="journal article" date="2014" name="Int. J. Syst. Evol. Microbiol.">
        <title>Complete genome sequence of Corynebacterium casei LMG S-19264T (=DSM 44701T), isolated from a smear-ripened cheese.</title>
        <authorList>
            <consortium name="US DOE Joint Genome Institute (JGI-PGF)"/>
            <person name="Walter F."/>
            <person name="Albersmeier A."/>
            <person name="Kalinowski J."/>
            <person name="Ruckert C."/>
        </authorList>
    </citation>
    <scope>NUCLEOTIDE SEQUENCE</scope>
    <source>
        <strain evidence="7">CGMCC 1.14988</strain>
    </source>
</reference>
<keyword evidence="4" id="KW-0326">Glycosidase</keyword>
<dbReference type="EMBL" id="BMHA01000010">
    <property type="protein sequence ID" value="GGI07942.1"/>
    <property type="molecule type" value="Genomic_DNA"/>
</dbReference>
<dbReference type="Pfam" id="PF02065">
    <property type="entry name" value="Melibiase"/>
    <property type="match status" value="1"/>
</dbReference>
<reference evidence="7" key="2">
    <citation type="submission" date="2020-09" db="EMBL/GenBank/DDBJ databases">
        <authorList>
            <person name="Sun Q."/>
            <person name="Zhou Y."/>
        </authorList>
    </citation>
    <scope>NUCLEOTIDE SEQUENCE</scope>
    <source>
        <strain evidence="7">CGMCC 1.14988</strain>
    </source>
</reference>
<dbReference type="AlphaFoldDB" id="A0A8J3ABT1"/>
<evidence type="ECO:0000256" key="4">
    <source>
        <dbReference type="ARBA" id="ARBA00023295"/>
    </source>
</evidence>
<dbReference type="PROSITE" id="PS00512">
    <property type="entry name" value="ALPHA_GALACTOSIDASE"/>
    <property type="match status" value="1"/>
</dbReference>
<proteinExistence type="predicted"/>
<dbReference type="PANTHER" id="PTHR43053:SF3">
    <property type="entry name" value="ALPHA-GALACTOSIDASE C-RELATED"/>
    <property type="match status" value="1"/>
</dbReference>
<feature type="domain" description="Glycosyl hydrolase family 36 N-terminal" evidence="6">
    <location>
        <begin position="166"/>
        <end position="278"/>
    </location>
</feature>
<dbReference type="InterPro" id="IPR031704">
    <property type="entry name" value="Glyco_hydro_36_N"/>
</dbReference>
<dbReference type="PANTHER" id="PTHR43053">
    <property type="entry name" value="GLYCOSIDASE FAMILY 31"/>
    <property type="match status" value="1"/>
</dbReference>
<evidence type="ECO:0000256" key="5">
    <source>
        <dbReference type="SAM" id="MobiDB-lite"/>
    </source>
</evidence>
<dbReference type="Pfam" id="PF16875">
    <property type="entry name" value="Glyco_hydro_36N"/>
    <property type="match status" value="2"/>
</dbReference>
<dbReference type="Gene3D" id="3.20.20.70">
    <property type="entry name" value="Aldolase class I"/>
    <property type="match status" value="1"/>
</dbReference>
<keyword evidence="8" id="KW-1185">Reference proteome</keyword>
<dbReference type="Proteomes" id="UP000650511">
    <property type="component" value="Unassembled WGS sequence"/>
</dbReference>
<dbReference type="InterPro" id="IPR038417">
    <property type="entry name" value="Alpga-gal_N_sf"/>
</dbReference>
<evidence type="ECO:0000313" key="7">
    <source>
        <dbReference type="EMBL" id="GGI07942.1"/>
    </source>
</evidence>
<dbReference type="Gene3D" id="2.70.98.60">
    <property type="entry name" value="alpha-galactosidase from lactobacil brevis"/>
    <property type="match status" value="1"/>
</dbReference>
<evidence type="ECO:0000256" key="3">
    <source>
        <dbReference type="ARBA" id="ARBA00022801"/>
    </source>
</evidence>
<dbReference type="PRINTS" id="PR00743">
    <property type="entry name" value="GLHYDRLASE36"/>
</dbReference>
<evidence type="ECO:0000256" key="2">
    <source>
        <dbReference type="ARBA" id="ARBA00012755"/>
    </source>
</evidence>
<dbReference type="CDD" id="cd14791">
    <property type="entry name" value="GH36"/>
    <property type="match status" value="1"/>
</dbReference>
<name>A0A8J3ABT1_9ACTN</name>
<dbReference type="InterPro" id="IPR002252">
    <property type="entry name" value="Glyco_hydro_36"/>
</dbReference>
<gene>
    <name evidence="7" type="primary">galA</name>
    <name evidence="7" type="ORF">GCM10011354_26600</name>
</gene>
<evidence type="ECO:0000256" key="1">
    <source>
        <dbReference type="ARBA" id="ARBA00001255"/>
    </source>
</evidence>
<comment type="catalytic activity">
    <reaction evidence="1">
        <text>Hydrolysis of terminal, non-reducing alpha-D-galactose residues in alpha-D-galactosides, including galactose oligosaccharides, galactomannans and galactolipids.</text>
        <dbReference type="EC" id="3.2.1.22"/>
    </reaction>
</comment>
<dbReference type="RefSeq" id="WP_130648939.1">
    <property type="nucleotide sequence ID" value="NZ_BMHA01000010.1"/>
</dbReference>
<sequence length="730" mass="79157">MTNEMRWLTGTRSALLVEAPEGRVPIVRAWGPAPVDDDAAGAVAASTPAQTQATVDAPLPLDLLPMHATGWQGSPALRGAFLDGTGWAPDLDAVTTIWSPDGLVTVADDTTRGLRLHVELRIDDHDVVRARAAVTNLRGGATPSGTSFPSRTPGLGRPRPAPPGPDDYRLDALRVTLPVGDRAREVLDVAGRWVREFSLQRHPWQVGRIERVNVRGRTSHEDPPLLLAGSTGCSDEAGQVWAAHLAWSGNSELRAERTADGFALLQLGEHLHPGEILLAPGETYVTPAVYAVASASGLNGVSDAFHAFVRARPSHPRTPRPVTLNTWEAVYFDHDADTLERLADVAAELGVERFVLDDGWFLGRRDDTAGLGDWYVDPQVHPEGLAPLARRVRERGMQFGLWFEPEMVNPDSELFRADPSVALSRTSGPTTRNQHVLDIAREDLAALLRDRLHALIDETGAAYLKWDYNRDHVAAERDGIAATSAHVHALYDLIDDVLAGHDGLEIESCSGGGGRVDLGILARTSRVWASDTNDPVERQAIQRTLSLLLPPELVGSHVGPATAHTTARTTSLSLRLATAFFGHLGIEWDLTRTSEQERDQLRRAITRYRAWRPVLHGGRVVRVDHPDEHALVHGVVTPERALFCHVQATSSAWARASAVRLPGLVAERRYRVELVDELTDPPAGGRPPAWYAEGHVTASGAHLAGHGVALHAHHPQTATVLAVTACDTVT</sequence>
<organism evidence="7 8">
    <name type="scientific">Egicoccus halophilus</name>
    <dbReference type="NCBI Taxonomy" id="1670830"/>
    <lineage>
        <taxon>Bacteria</taxon>
        <taxon>Bacillati</taxon>
        <taxon>Actinomycetota</taxon>
        <taxon>Nitriliruptoria</taxon>
        <taxon>Egicoccales</taxon>
        <taxon>Egicoccaceae</taxon>
        <taxon>Egicoccus</taxon>
    </lineage>
</organism>